<dbReference type="AlphaFoldDB" id="A0A1I3SAY3"/>
<evidence type="ECO:0000259" key="3">
    <source>
        <dbReference type="PROSITE" id="PS51819"/>
    </source>
</evidence>
<dbReference type="Proteomes" id="UP000199545">
    <property type="component" value="Unassembled WGS sequence"/>
</dbReference>
<dbReference type="NCBIfam" id="TIGR03081">
    <property type="entry name" value="metmalonyl_epim"/>
    <property type="match status" value="1"/>
</dbReference>
<dbReference type="GO" id="GO:0046491">
    <property type="term" value="P:L-methylmalonyl-CoA metabolic process"/>
    <property type="evidence" value="ECO:0007669"/>
    <property type="project" value="TreeGrafter"/>
</dbReference>
<protein>
    <submittedName>
        <fullName evidence="4">Methylmalonyl-CoA/ethylmalonyl-CoA epimerase</fullName>
    </submittedName>
</protein>
<reference evidence="4 5" key="1">
    <citation type="submission" date="2016-10" db="EMBL/GenBank/DDBJ databases">
        <authorList>
            <person name="de Groot N.N."/>
        </authorList>
    </citation>
    <scope>NUCLEOTIDE SEQUENCE [LARGE SCALE GENOMIC DNA]</scope>
    <source>
        <strain evidence="4 5">DSM 44778</strain>
    </source>
</reference>
<dbReference type="EMBL" id="FORR01000012">
    <property type="protein sequence ID" value="SFJ55898.1"/>
    <property type="molecule type" value="Genomic_DNA"/>
</dbReference>
<evidence type="ECO:0000256" key="1">
    <source>
        <dbReference type="ARBA" id="ARBA00009308"/>
    </source>
</evidence>
<dbReference type="STRING" id="46223.SAMN05421852_112103"/>
<dbReference type="InterPro" id="IPR017515">
    <property type="entry name" value="MeMalonyl-CoA_epimerase"/>
</dbReference>
<dbReference type="PANTHER" id="PTHR43048:SF3">
    <property type="entry name" value="METHYLMALONYL-COA EPIMERASE, MITOCHONDRIAL"/>
    <property type="match status" value="1"/>
</dbReference>
<dbReference type="GO" id="GO:0004493">
    <property type="term" value="F:methylmalonyl-CoA epimerase activity"/>
    <property type="evidence" value="ECO:0007669"/>
    <property type="project" value="TreeGrafter"/>
</dbReference>
<dbReference type="Gene3D" id="3.10.180.10">
    <property type="entry name" value="2,3-Dihydroxybiphenyl 1,2-Dioxygenase, domain 1"/>
    <property type="match status" value="1"/>
</dbReference>
<proteinExistence type="inferred from homology"/>
<keyword evidence="5" id="KW-1185">Reference proteome</keyword>
<evidence type="ECO:0000256" key="2">
    <source>
        <dbReference type="ARBA" id="ARBA00022723"/>
    </source>
</evidence>
<dbReference type="PROSITE" id="PS51819">
    <property type="entry name" value="VOC"/>
    <property type="match status" value="1"/>
</dbReference>
<dbReference type="Pfam" id="PF13669">
    <property type="entry name" value="Glyoxalase_4"/>
    <property type="match status" value="1"/>
</dbReference>
<dbReference type="OrthoDB" id="9788468at2"/>
<dbReference type="InterPro" id="IPR037523">
    <property type="entry name" value="VOC_core"/>
</dbReference>
<dbReference type="PANTHER" id="PTHR43048">
    <property type="entry name" value="METHYLMALONYL-COA EPIMERASE"/>
    <property type="match status" value="1"/>
</dbReference>
<dbReference type="InterPro" id="IPR029068">
    <property type="entry name" value="Glyas_Bleomycin-R_OHBP_Dase"/>
</dbReference>
<comment type="similarity">
    <text evidence="1">Belongs to the methylmalonyl-CoA epimerase family.</text>
</comment>
<accession>A0A1I3SAY3</accession>
<sequence>MLNPPQQIEHIGIAVKSLQESVPFYTDLLGLKLLGFDTVESEKVKVAFLEIGETRLELLEPTSPDSPIAKFIEKKGEGIHHIAFRVDDAVKRLNFLKEKGIRLIHEVPKEGAHGNLIAFLHPKSTQGVLIELCQPGADEQHEHV</sequence>
<dbReference type="InterPro" id="IPR051785">
    <property type="entry name" value="MMCE/EMCE_epimerase"/>
</dbReference>
<name>A0A1I3SAY3_9BACL</name>
<gene>
    <name evidence="4" type="ORF">SAMN05421852_112103</name>
</gene>
<keyword evidence="2" id="KW-0479">Metal-binding</keyword>
<dbReference type="CDD" id="cd07249">
    <property type="entry name" value="MMCE"/>
    <property type="match status" value="1"/>
</dbReference>
<evidence type="ECO:0000313" key="4">
    <source>
        <dbReference type="EMBL" id="SFJ55898.1"/>
    </source>
</evidence>
<dbReference type="RefSeq" id="WP_093230731.1">
    <property type="nucleotide sequence ID" value="NZ_FORR01000012.1"/>
</dbReference>
<dbReference type="SUPFAM" id="SSF54593">
    <property type="entry name" value="Glyoxalase/Bleomycin resistance protein/Dihydroxybiphenyl dioxygenase"/>
    <property type="match status" value="1"/>
</dbReference>
<evidence type="ECO:0000313" key="5">
    <source>
        <dbReference type="Proteomes" id="UP000199545"/>
    </source>
</evidence>
<feature type="domain" description="VOC" evidence="3">
    <location>
        <begin position="7"/>
        <end position="135"/>
    </location>
</feature>
<organism evidence="4 5">
    <name type="scientific">Thermoflavimicrobium dichotomicum</name>
    <dbReference type="NCBI Taxonomy" id="46223"/>
    <lineage>
        <taxon>Bacteria</taxon>
        <taxon>Bacillati</taxon>
        <taxon>Bacillota</taxon>
        <taxon>Bacilli</taxon>
        <taxon>Bacillales</taxon>
        <taxon>Thermoactinomycetaceae</taxon>
        <taxon>Thermoflavimicrobium</taxon>
    </lineage>
</organism>
<dbReference type="GO" id="GO:0046872">
    <property type="term" value="F:metal ion binding"/>
    <property type="evidence" value="ECO:0007669"/>
    <property type="project" value="UniProtKB-KW"/>
</dbReference>